<gene>
    <name evidence="1" type="ORF">MYP_2427</name>
</gene>
<dbReference type="EMBL" id="BBLT01000004">
    <property type="protein sequence ID" value="GAL85198.1"/>
    <property type="molecule type" value="Genomic_DNA"/>
</dbReference>
<reference evidence="1 2" key="1">
    <citation type="submission" date="2014-09" db="EMBL/GenBank/DDBJ databases">
        <title>Sporocytophaga myxococcoides PG-01 genome sequencing.</title>
        <authorList>
            <person name="Liu L."/>
            <person name="Gao P.J."/>
            <person name="Chen G.J."/>
            <person name="Wang L.S."/>
        </authorList>
    </citation>
    <scope>NUCLEOTIDE SEQUENCE [LARGE SCALE GENOMIC DNA]</scope>
    <source>
        <strain evidence="1 2">PG-01</strain>
    </source>
</reference>
<evidence type="ECO:0000313" key="1">
    <source>
        <dbReference type="EMBL" id="GAL85198.1"/>
    </source>
</evidence>
<sequence length="255" mass="29926">MDKQNKFIIREIVREKSELGPGHILFEFDNKLSAEKKFNELCILKVRESKLYDLLLTLSDERILMINEYFTDQFGKALVKEHPDGDIEYLFDTLEFQIPQSATDKQVLELINKGKIKTHLLLEFEGPPPLYTVEKNPDITFYNSGKVFRMPDSATKWYYHSENEARENTIKLFELAISSYALKRIELNDLKACDWDQLSSLRKDSLVDFDANLGVIYINERLNREETRLLIFAINPKPFLIRQTTLEEEKADHLK</sequence>
<dbReference type="OrthoDB" id="9819385at2"/>
<organism evidence="1 2">
    <name type="scientific">Sporocytophaga myxococcoides</name>
    <dbReference type="NCBI Taxonomy" id="153721"/>
    <lineage>
        <taxon>Bacteria</taxon>
        <taxon>Pseudomonadati</taxon>
        <taxon>Bacteroidota</taxon>
        <taxon>Cytophagia</taxon>
        <taxon>Cytophagales</taxon>
        <taxon>Cytophagaceae</taxon>
        <taxon>Sporocytophaga</taxon>
    </lineage>
</organism>
<name>A0A098LGI3_9BACT</name>
<dbReference type="RefSeq" id="WP_156140520.1">
    <property type="nucleotide sequence ID" value="NZ_BBLT01000004.1"/>
</dbReference>
<dbReference type="Proteomes" id="UP000030185">
    <property type="component" value="Unassembled WGS sequence"/>
</dbReference>
<proteinExistence type="predicted"/>
<dbReference type="AlphaFoldDB" id="A0A098LGI3"/>
<protein>
    <submittedName>
        <fullName evidence="1">Uncharacterized protein</fullName>
    </submittedName>
</protein>
<dbReference type="STRING" id="153721.MYP_2427"/>
<evidence type="ECO:0000313" key="2">
    <source>
        <dbReference type="Proteomes" id="UP000030185"/>
    </source>
</evidence>
<keyword evidence="2" id="KW-1185">Reference proteome</keyword>
<accession>A0A098LGI3</accession>
<comment type="caution">
    <text evidence="1">The sequence shown here is derived from an EMBL/GenBank/DDBJ whole genome shotgun (WGS) entry which is preliminary data.</text>
</comment>